<dbReference type="PANTHER" id="PTHR36032">
    <property type="entry name" value="PHOSPHOPANTOTHENATE--CYSTEINE LIGASE 2"/>
    <property type="match status" value="1"/>
</dbReference>
<name>A0A0A9CJY0_ARUDO</name>
<dbReference type="Gene3D" id="3.40.50.10300">
    <property type="entry name" value="CoaB-like"/>
    <property type="match status" value="1"/>
</dbReference>
<organism evidence="3">
    <name type="scientific">Arundo donax</name>
    <name type="common">Giant reed</name>
    <name type="synonym">Donax arundinaceus</name>
    <dbReference type="NCBI Taxonomy" id="35708"/>
    <lineage>
        <taxon>Eukaryota</taxon>
        <taxon>Viridiplantae</taxon>
        <taxon>Streptophyta</taxon>
        <taxon>Embryophyta</taxon>
        <taxon>Tracheophyta</taxon>
        <taxon>Spermatophyta</taxon>
        <taxon>Magnoliopsida</taxon>
        <taxon>Liliopsida</taxon>
        <taxon>Poales</taxon>
        <taxon>Poaceae</taxon>
        <taxon>PACMAD clade</taxon>
        <taxon>Arundinoideae</taxon>
        <taxon>Arundineae</taxon>
        <taxon>Arundo</taxon>
    </lineage>
</organism>
<dbReference type="InterPro" id="IPR035929">
    <property type="entry name" value="CoaB-like_sf"/>
</dbReference>
<feature type="domain" description="DNA/pantothenate metabolism flavoprotein C-terminal" evidence="2">
    <location>
        <begin position="48"/>
        <end position="144"/>
    </location>
</feature>
<dbReference type="EMBL" id="GBRH01223132">
    <property type="protein sequence ID" value="JAD74763.1"/>
    <property type="molecule type" value="Transcribed_RNA"/>
</dbReference>
<evidence type="ECO:0000256" key="1">
    <source>
        <dbReference type="ARBA" id="ARBA00005703"/>
    </source>
</evidence>
<accession>A0A0A9CJY0</accession>
<reference evidence="3" key="1">
    <citation type="submission" date="2014-09" db="EMBL/GenBank/DDBJ databases">
        <authorList>
            <person name="Magalhaes I.L.F."/>
            <person name="Oliveira U."/>
            <person name="Santos F.R."/>
            <person name="Vidigal T.H.D.A."/>
            <person name="Brescovit A.D."/>
            <person name="Santos A.J."/>
        </authorList>
    </citation>
    <scope>NUCLEOTIDE SEQUENCE</scope>
    <source>
        <tissue evidence="3">Shoot tissue taken approximately 20 cm above the soil surface</tissue>
    </source>
</reference>
<protein>
    <recommendedName>
        <fullName evidence="2">DNA/pantothenate metabolism flavoprotein C-terminal domain-containing protein</fullName>
    </recommendedName>
</protein>
<dbReference type="SUPFAM" id="SSF102645">
    <property type="entry name" value="CoaB-like"/>
    <property type="match status" value="1"/>
</dbReference>
<evidence type="ECO:0000313" key="3">
    <source>
        <dbReference type="EMBL" id="JAD74763.1"/>
    </source>
</evidence>
<dbReference type="GO" id="GO:0015937">
    <property type="term" value="P:coenzyme A biosynthetic process"/>
    <property type="evidence" value="ECO:0007669"/>
    <property type="project" value="UniProtKB-ARBA"/>
</dbReference>
<dbReference type="PANTHER" id="PTHR36032:SF1">
    <property type="entry name" value="PHOSPHOPANTOTHENATE--CYSTEINE LIGASE 2"/>
    <property type="match status" value="1"/>
</dbReference>
<dbReference type="GO" id="GO:0003824">
    <property type="term" value="F:catalytic activity"/>
    <property type="evidence" value="ECO:0007669"/>
    <property type="project" value="UniProtKB-ARBA"/>
</dbReference>
<comment type="similarity">
    <text evidence="1">Belongs to the PPC synthetase family.</text>
</comment>
<dbReference type="InterPro" id="IPR007085">
    <property type="entry name" value="DNA/pantothenate-metab_flavo_C"/>
</dbReference>
<reference evidence="3" key="2">
    <citation type="journal article" date="2015" name="Data Brief">
        <title>Shoot transcriptome of the giant reed, Arundo donax.</title>
        <authorList>
            <person name="Barrero R.A."/>
            <person name="Guerrero F.D."/>
            <person name="Moolhuijzen P."/>
            <person name="Goolsby J.A."/>
            <person name="Tidwell J."/>
            <person name="Bellgard S.E."/>
            <person name="Bellgard M.I."/>
        </authorList>
    </citation>
    <scope>NUCLEOTIDE SEQUENCE</scope>
    <source>
        <tissue evidence="3">Shoot tissue taken approximately 20 cm above the soil surface</tissue>
    </source>
</reference>
<proteinExistence type="inferred from homology"/>
<sequence>MAEVQAAARRSEEEAEAFFRAAPPLRDRDRVAASLADFVARHSAGSGGVVCITSGGTTVPLEQRCVRYIDNFSSGQRGAASTEYFLKAGYAVIFIHRRGSKQPYCRFLPEDSFLDLFELGEDSEIQVPQSHSAVVKAVISNYRKAIDEGLLLKLPFTTIFEYLQLLQMVATSMNSLGPRGMFYLAAAVSDFYVPWESMVGFYLRITSSCVIYI</sequence>
<evidence type="ECO:0000259" key="2">
    <source>
        <dbReference type="Pfam" id="PF04127"/>
    </source>
</evidence>
<dbReference type="AlphaFoldDB" id="A0A0A9CJY0"/>
<dbReference type="Pfam" id="PF04127">
    <property type="entry name" value="DFP"/>
    <property type="match status" value="1"/>
</dbReference>